<keyword evidence="4 9" id="KW-0812">Transmembrane</keyword>
<evidence type="ECO:0000256" key="2">
    <source>
        <dbReference type="ARBA" id="ARBA00022448"/>
    </source>
</evidence>
<keyword evidence="11" id="KW-1185">Reference proteome</keyword>
<dbReference type="InterPro" id="IPR036019">
    <property type="entry name" value="MscL_channel"/>
</dbReference>
<dbReference type="InterPro" id="IPR001185">
    <property type="entry name" value="MS_channel"/>
</dbReference>
<dbReference type="InterPro" id="IPR037673">
    <property type="entry name" value="MSC/AndL"/>
</dbReference>
<comment type="subcellular location">
    <subcellularLocation>
        <location evidence="1">Membrane</location>
        <topology evidence="1">Multi-pass membrane protein</topology>
    </subcellularLocation>
</comment>
<dbReference type="Gene3D" id="1.10.1200.120">
    <property type="entry name" value="Large-conductance mechanosensitive channel, MscL, domain 1"/>
    <property type="match status" value="1"/>
</dbReference>
<keyword evidence="7 9" id="KW-0472">Membrane</keyword>
<evidence type="ECO:0000313" key="10">
    <source>
        <dbReference type="EMBL" id="MFC7746815.1"/>
    </source>
</evidence>
<dbReference type="PANTHER" id="PTHR30266:SF2">
    <property type="entry name" value="LARGE-CONDUCTANCE MECHANOSENSITIVE CHANNEL"/>
    <property type="match status" value="1"/>
</dbReference>
<keyword evidence="5 9" id="KW-1133">Transmembrane helix</keyword>
<dbReference type="PRINTS" id="PR01264">
    <property type="entry name" value="MECHCHANNEL"/>
</dbReference>
<feature type="transmembrane region" description="Helical" evidence="9">
    <location>
        <begin position="82"/>
        <end position="103"/>
    </location>
</feature>
<dbReference type="RefSeq" id="WP_382358323.1">
    <property type="nucleotide sequence ID" value="NZ_JBHTGR010000010.1"/>
</dbReference>
<evidence type="ECO:0000256" key="5">
    <source>
        <dbReference type="ARBA" id="ARBA00022989"/>
    </source>
</evidence>
<evidence type="ECO:0000256" key="4">
    <source>
        <dbReference type="ARBA" id="ARBA00022692"/>
    </source>
</evidence>
<evidence type="ECO:0000256" key="8">
    <source>
        <dbReference type="ARBA" id="ARBA00023303"/>
    </source>
</evidence>
<reference evidence="11" key="1">
    <citation type="journal article" date="2019" name="Int. J. Syst. Evol. Microbiol.">
        <title>The Global Catalogue of Microorganisms (GCM) 10K type strain sequencing project: providing services to taxonomists for standard genome sequencing and annotation.</title>
        <authorList>
            <consortium name="The Broad Institute Genomics Platform"/>
            <consortium name="The Broad Institute Genome Sequencing Center for Infectious Disease"/>
            <person name="Wu L."/>
            <person name="Ma J."/>
        </authorList>
    </citation>
    <scope>NUCLEOTIDE SEQUENCE [LARGE SCALE GENOMIC DNA]</scope>
    <source>
        <strain evidence="11">JCM 30234</strain>
    </source>
</reference>
<keyword evidence="3" id="KW-1003">Cell membrane</keyword>
<evidence type="ECO:0000256" key="1">
    <source>
        <dbReference type="ARBA" id="ARBA00004141"/>
    </source>
</evidence>
<sequence>MGLIRDFRQFVIRGSAVDMGVGVVLGVAFSGLINSLVKDILMPPIRFLYAKIGIQNMYISLTGDVYPSLEKAEEAGAITINYGLFTMAFIRFIIILFAVFIIVRQIKRWKNPHKHPIDSMTKKECPYCCLAIPSKAVICPNCSSWLQEEKVKRYHRPKPTWRIK</sequence>
<evidence type="ECO:0000256" key="7">
    <source>
        <dbReference type="ARBA" id="ARBA00023136"/>
    </source>
</evidence>
<comment type="caution">
    <text evidence="10">The sequence shown here is derived from an EMBL/GenBank/DDBJ whole genome shotgun (WGS) entry which is preliminary data.</text>
</comment>
<evidence type="ECO:0000256" key="3">
    <source>
        <dbReference type="ARBA" id="ARBA00022475"/>
    </source>
</evidence>
<keyword evidence="8" id="KW-0407">Ion channel</keyword>
<dbReference type="SUPFAM" id="SSF81330">
    <property type="entry name" value="Gated mechanosensitive channel"/>
    <property type="match status" value="1"/>
</dbReference>
<evidence type="ECO:0000256" key="6">
    <source>
        <dbReference type="ARBA" id="ARBA00023065"/>
    </source>
</evidence>
<dbReference type="EMBL" id="JBHTGR010000010">
    <property type="protein sequence ID" value="MFC7746815.1"/>
    <property type="molecule type" value="Genomic_DNA"/>
</dbReference>
<name>A0ABW2UW01_9BACI</name>
<keyword evidence="6" id="KW-0406">Ion transport</keyword>
<organism evidence="10 11">
    <name type="scientific">Lentibacillus kimchii</name>
    <dbReference type="NCBI Taxonomy" id="1542911"/>
    <lineage>
        <taxon>Bacteria</taxon>
        <taxon>Bacillati</taxon>
        <taxon>Bacillota</taxon>
        <taxon>Bacilli</taxon>
        <taxon>Bacillales</taxon>
        <taxon>Bacillaceae</taxon>
        <taxon>Lentibacillus</taxon>
    </lineage>
</organism>
<evidence type="ECO:0000313" key="11">
    <source>
        <dbReference type="Proteomes" id="UP001596620"/>
    </source>
</evidence>
<proteinExistence type="predicted"/>
<evidence type="ECO:0000256" key="9">
    <source>
        <dbReference type="SAM" id="Phobius"/>
    </source>
</evidence>
<dbReference type="NCBIfam" id="TIGR00220">
    <property type="entry name" value="mscL"/>
    <property type="match status" value="1"/>
</dbReference>
<protein>
    <submittedName>
        <fullName evidence="10">Large conductance mechanosensitive channel protein MscL</fullName>
    </submittedName>
</protein>
<dbReference type="PANTHER" id="PTHR30266">
    <property type="entry name" value="MECHANOSENSITIVE CHANNEL MSCL"/>
    <property type="match status" value="1"/>
</dbReference>
<keyword evidence="2" id="KW-0813">Transport</keyword>
<feature type="transmembrane region" description="Helical" evidence="9">
    <location>
        <begin position="12"/>
        <end position="33"/>
    </location>
</feature>
<dbReference type="Pfam" id="PF01741">
    <property type="entry name" value="MscL"/>
    <property type="match status" value="1"/>
</dbReference>
<accession>A0ABW2UW01</accession>
<dbReference type="Proteomes" id="UP001596620">
    <property type="component" value="Unassembled WGS sequence"/>
</dbReference>
<gene>
    <name evidence="10" type="primary">mscL</name>
    <name evidence="10" type="ORF">ACFQU8_06145</name>
</gene>